<evidence type="ECO:0000256" key="1">
    <source>
        <dbReference type="ARBA" id="ARBA00009080"/>
    </source>
</evidence>
<dbReference type="InterPro" id="IPR013328">
    <property type="entry name" value="6PGD_dom2"/>
</dbReference>
<name>A0ABT6C444_9MICO</name>
<accession>A0ABT6C444</accession>
<dbReference type="InterPro" id="IPR015815">
    <property type="entry name" value="HIBADH-related"/>
</dbReference>
<dbReference type="RefSeq" id="WP_277191257.1">
    <property type="nucleotide sequence ID" value="NZ_JAROAV010000012.1"/>
</dbReference>
<dbReference type="Gene3D" id="1.10.1040.10">
    <property type="entry name" value="N-(1-d-carboxylethyl)-l-norvaline Dehydrogenase, domain 2"/>
    <property type="match status" value="1"/>
</dbReference>
<dbReference type="EMBL" id="JAROAV010000012">
    <property type="protein sequence ID" value="MDF8263550.1"/>
    <property type="molecule type" value="Genomic_DNA"/>
</dbReference>
<evidence type="ECO:0000259" key="4">
    <source>
        <dbReference type="Pfam" id="PF03446"/>
    </source>
</evidence>
<feature type="domain" description="3-hydroxyisobutyrate dehydrogenase-like NAD-binding" evidence="5">
    <location>
        <begin position="167"/>
        <end position="283"/>
    </location>
</feature>
<protein>
    <submittedName>
        <fullName evidence="6">NAD(P)-dependent oxidoreductase</fullName>
    </submittedName>
</protein>
<dbReference type="Pfam" id="PF03446">
    <property type="entry name" value="NAD_binding_2"/>
    <property type="match status" value="1"/>
</dbReference>
<evidence type="ECO:0000256" key="3">
    <source>
        <dbReference type="ARBA" id="ARBA00023027"/>
    </source>
</evidence>
<dbReference type="InterPro" id="IPR036291">
    <property type="entry name" value="NAD(P)-bd_dom_sf"/>
</dbReference>
<dbReference type="InterPro" id="IPR008927">
    <property type="entry name" value="6-PGluconate_DH-like_C_sf"/>
</dbReference>
<dbReference type="SUPFAM" id="SSF51735">
    <property type="entry name" value="NAD(P)-binding Rossmann-fold domains"/>
    <property type="match status" value="1"/>
</dbReference>
<dbReference type="PANTHER" id="PTHR43580:SF2">
    <property type="entry name" value="CYTOKINE-LIKE NUCLEAR FACTOR N-PAC"/>
    <property type="match status" value="1"/>
</dbReference>
<feature type="domain" description="6-phosphogluconate dehydrogenase NADP-binding" evidence="4">
    <location>
        <begin position="2"/>
        <end position="160"/>
    </location>
</feature>
<dbReference type="Pfam" id="PF14833">
    <property type="entry name" value="NAD_binding_11"/>
    <property type="match status" value="1"/>
</dbReference>
<evidence type="ECO:0000313" key="7">
    <source>
        <dbReference type="Proteomes" id="UP001528912"/>
    </source>
</evidence>
<keyword evidence="2" id="KW-0560">Oxidoreductase</keyword>
<dbReference type="SUPFAM" id="SSF48179">
    <property type="entry name" value="6-phosphogluconate dehydrogenase C-terminal domain-like"/>
    <property type="match status" value="1"/>
</dbReference>
<comment type="similarity">
    <text evidence="1">Belongs to the HIBADH-related family.</text>
</comment>
<comment type="caution">
    <text evidence="6">The sequence shown here is derived from an EMBL/GenBank/DDBJ whole genome shotgun (WGS) entry which is preliminary data.</text>
</comment>
<proteinExistence type="inferred from homology"/>
<sequence length="306" mass="32907">MRVGFVGVGLMGEPMARNLLRAGHQVVVWNRSDPAAVRLVALGATRATTPYDAIRSADVTIEMLSTERAVDEALRIDGDEFAAAVAGRGLVHMSTTSADWSLRVQRAVRAAGGWYVEAPVSGSRVPAEQGRLVAMVAGEDADLDRVAPLLEAMCAQVLRCGAPPSAALMKFAVNTHLIAVVTSLVESWHFARSLDLDLDVFASAIANGQMGSPITTVKLDKLRRDDYAPQAAMPDVHRNACLIADAARDRAIDLPLHELCLDLFGEALRLGHDAEDMISVVHAVEHRQRSGVPVRQPEEAARRALT</sequence>
<dbReference type="InterPro" id="IPR006115">
    <property type="entry name" value="6PGDH_NADP-bd"/>
</dbReference>
<keyword evidence="3" id="KW-0520">NAD</keyword>
<dbReference type="Proteomes" id="UP001528912">
    <property type="component" value="Unassembled WGS sequence"/>
</dbReference>
<organism evidence="6 7">
    <name type="scientific">Luteipulveratus flavus</name>
    <dbReference type="NCBI Taxonomy" id="3031728"/>
    <lineage>
        <taxon>Bacteria</taxon>
        <taxon>Bacillati</taxon>
        <taxon>Actinomycetota</taxon>
        <taxon>Actinomycetes</taxon>
        <taxon>Micrococcales</taxon>
        <taxon>Dermacoccaceae</taxon>
        <taxon>Luteipulveratus</taxon>
    </lineage>
</organism>
<dbReference type="InterPro" id="IPR051265">
    <property type="entry name" value="HIBADH-related_NP60_sf"/>
</dbReference>
<reference evidence="6 7" key="1">
    <citation type="submission" date="2023-03" db="EMBL/GenBank/DDBJ databases">
        <title>YIM 133296 draft genome.</title>
        <authorList>
            <person name="Xiong L."/>
        </authorList>
    </citation>
    <scope>NUCLEOTIDE SEQUENCE [LARGE SCALE GENOMIC DNA]</scope>
    <source>
        <strain evidence="6 7">YIM 133296</strain>
    </source>
</reference>
<evidence type="ECO:0000256" key="2">
    <source>
        <dbReference type="ARBA" id="ARBA00023002"/>
    </source>
</evidence>
<dbReference type="InterPro" id="IPR029154">
    <property type="entry name" value="HIBADH-like_NADP-bd"/>
</dbReference>
<evidence type="ECO:0000313" key="6">
    <source>
        <dbReference type="EMBL" id="MDF8263550.1"/>
    </source>
</evidence>
<evidence type="ECO:0000259" key="5">
    <source>
        <dbReference type="Pfam" id="PF14833"/>
    </source>
</evidence>
<dbReference type="PIRSF" id="PIRSF000103">
    <property type="entry name" value="HIBADH"/>
    <property type="match status" value="1"/>
</dbReference>
<dbReference type="PANTHER" id="PTHR43580">
    <property type="entry name" value="OXIDOREDUCTASE GLYR1-RELATED"/>
    <property type="match status" value="1"/>
</dbReference>
<dbReference type="Gene3D" id="3.40.50.720">
    <property type="entry name" value="NAD(P)-binding Rossmann-like Domain"/>
    <property type="match status" value="1"/>
</dbReference>
<keyword evidence="7" id="KW-1185">Reference proteome</keyword>
<gene>
    <name evidence="6" type="ORF">P4R38_04730</name>
</gene>